<dbReference type="NCBIfam" id="NF010308">
    <property type="entry name" value="PRK13745.1"/>
    <property type="match status" value="1"/>
</dbReference>
<evidence type="ECO:0000313" key="9">
    <source>
        <dbReference type="EMBL" id="MBO8486223.1"/>
    </source>
</evidence>
<dbReference type="SFLD" id="SFLDG01384">
    <property type="entry name" value="thioether_bond_formation_requi"/>
    <property type="match status" value="1"/>
</dbReference>
<dbReference type="SFLD" id="SFLDG01386">
    <property type="entry name" value="main_SPASM_domain-containing"/>
    <property type="match status" value="1"/>
</dbReference>
<keyword evidence="4" id="KW-0479">Metal-binding</keyword>
<evidence type="ECO:0000256" key="3">
    <source>
        <dbReference type="ARBA" id="ARBA00022691"/>
    </source>
</evidence>
<dbReference type="EMBL" id="JADILX010000109">
    <property type="protein sequence ID" value="MBO8486223.1"/>
    <property type="molecule type" value="Genomic_DNA"/>
</dbReference>
<dbReference type="SFLD" id="SFLDS00029">
    <property type="entry name" value="Radical_SAM"/>
    <property type="match status" value="1"/>
</dbReference>
<dbReference type="NCBIfam" id="TIGR04085">
    <property type="entry name" value="rSAM_more_4Fe4S"/>
    <property type="match status" value="1"/>
</dbReference>
<comment type="similarity">
    <text evidence="7">Belongs to the radical SAM superfamily. Anaerobic sulfatase-maturating enzyme family.</text>
</comment>
<keyword evidence="5" id="KW-0408">Iron</keyword>
<dbReference type="InterPro" id="IPR047207">
    <property type="entry name" value="SPASM_anSME"/>
</dbReference>
<dbReference type="CDD" id="cd21120">
    <property type="entry name" value="SPASM_anSME"/>
    <property type="match status" value="1"/>
</dbReference>
<gene>
    <name evidence="9" type="ORF">IAB78_07360</name>
</gene>
<comment type="caution">
    <text evidence="9">The sequence shown here is derived from an EMBL/GenBank/DDBJ whole genome shotgun (WGS) entry which is preliminary data.</text>
</comment>
<evidence type="ECO:0000256" key="2">
    <source>
        <dbReference type="ARBA" id="ARBA00022485"/>
    </source>
</evidence>
<evidence type="ECO:0000259" key="8">
    <source>
        <dbReference type="PROSITE" id="PS51918"/>
    </source>
</evidence>
<sequence length="438" mass="49732">MENRFSETMTFMDAIRMTGPMAFNIMIKPAGSLCNLDCNYCYYLDKAEIYGGKEPVMTLEMLETCIREYIAANDVQEVMFNWHGGEPLVLGLDFYRKAVALEQKYAGDKIIRNTIQTNGTLLTQEWASFFRDNDFLVGISVDGPQDIHDKYRKDKGGAPTFDKVMRGVSLLYRNNVQYNTMTTVNHASEGRGLEVYEFLKSIGSRYMQFMPVVEHVKYPEGKNGKPLKYARPHIVDPSEEGASIAPWSVGSMAFGKFMCEIFDSWVLADVGRYFVNLFDAALARWCGVMPGTCAYAETCGGNSVIEHNGDVYPCDHFVYPQYRLGNILENDLRTMMTSQEQVRFGISKRNSLPGRCVRCRYRFACNGECPKHRFNVTESGQTGLNALCDGYFMFYSHVEPYMDKMKELLDSQQAPAGVMPWARLKAMRASMSGKSSRR</sequence>
<proteinExistence type="inferred from homology"/>
<accession>A0A9D9J405</accession>
<reference evidence="9" key="2">
    <citation type="journal article" date="2021" name="PeerJ">
        <title>Extensive microbial diversity within the chicken gut microbiome revealed by metagenomics and culture.</title>
        <authorList>
            <person name="Gilroy R."/>
            <person name="Ravi A."/>
            <person name="Getino M."/>
            <person name="Pursley I."/>
            <person name="Horton D.L."/>
            <person name="Alikhan N.F."/>
            <person name="Baker D."/>
            <person name="Gharbi K."/>
            <person name="Hall N."/>
            <person name="Watson M."/>
            <person name="Adriaenssens E.M."/>
            <person name="Foster-Nyarko E."/>
            <person name="Jarju S."/>
            <person name="Secka A."/>
            <person name="Antonio M."/>
            <person name="Oren A."/>
            <person name="Chaudhuri R.R."/>
            <person name="La Ragione R."/>
            <person name="Hildebrand F."/>
            <person name="Pallen M.J."/>
        </authorList>
    </citation>
    <scope>NUCLEOTIDE SEQUENCE</scope>
    <source>
        <strain evidence="9">B2-16538</strain>
    </source>
</reference>
<dbReference type="Pfam" id="PF13186">
    <property type="entry name" value="SPASM"/>
    <property type="match status" value="1"/>
</dbReference>
<comment type="cofactor">
    <cofactor evidence="1">
        <name>[4Fe-4S] cluster</name>
        <dbReference type="ChEBI" id="CHEBI:49883"/>
    </cofactor>
</comment>
<organism evidence="9 10">
    <name type="scientific">Candidatus Cryptobacteroides excrementavium</name>
    <dbReference type="NCBI Taxonomy" id="2840759"/>
    <lineage>
        <taxon>Bacteria</taxon>
        <taxon>Pseudomonadati</taxon>
        <taxon>Bacteroidota</taxon>
        <taxon>Bacteroidia</taxon>
        <taxon>Bacteroidales</taxon>
        <taxon>Candidatus Cryptobacteroides</taxon>
    </lineage>
</organism>
<protein>
    <submittedName>
        <fullName evidence="9">Anaerobic sulfatase-maturation protein</fullName>
    </submittedName>
</protein>
<dbReference type="PANTHER" id="PTHR43273">
    <property type="entry name" value="ANAEROBIC SULFATASE-MATURATING ENZYME HOMOLOG ASLB-RELATED"/>
    <property type="match status" value="1"/>
</dbReference>
<reference evidence="9" key="1">
    <citation type="submission" date="2020-10" db="EMBL/GenBank/DDBJ databases">
        <authorList>
            <person name="Gilroy R."/>
        </authorList>
    </citation>
    <scope>NUCLEOTIDE SEQUENCE</scope>
    <source>
        <strain evidence="9">B2-16538</strain>
    </source>
</reference>
<evidence type="ECO:0000256" key="4">
    <source>
        <dbReference type="ARBA" id="ARBA00022723"/>
    </source>
</evidence>
<name>A0A9D9J405_9BACT</name>
<dbReference type="Gene3D" id="3.20.20.70">
    <property type="entry name" value="Aldolase class I"/>
    <property type="match status" value="1"/>
</dbReference>
<dbReference type="SFLD" id="SFLDF00285">
    <property type="entry name" value="anaerobic_Ser-type_sulfatase-m"/>
    <property type="match status" value="1"/>
</dbReference>
<dbReference type="AlphaFoldDB" id="A0A9D9J405"/>
<dbReference type="Proteomes" id="UP000823750">
    <property type="component" value="Unassembled WGS sequence"/>
</dbReference>
<dbReference type="InterPro" id="IPR058240">
    <property type="entry name" value="rSAM_sf"/>
</dbReference>
<keyword evidence="3" id="KW-0949">S-adenosyl-L-methionine</keyword>
<dbReference type="InterPro" id="IPR023885">
    <property type="entry name" value="4Fe4S-binding_SPASM_dom"/>
</dbReference>
<dbReference type="SFLD" id="SFLDG01067">
    <property type="entry name" value="SPASM/twitch_domain_containing"/>
    <property type="match status" value="1"/>
</dbReference>
<dbReference type="InterPro" id="IPR034491">
    <property type="entry name" value="Anaerob_Ser_sulfatase-maturase"/>
</dbReference>
<feature type="domain" description="Radical SAM core" evidence="8">
    <location>
        <begin position="17"/>
        <end position="245"/>
    </location>
</feature>
<dbReference type="PANTHER" id="PTHR43273:SF3">
    <property type="entry name" value="ANAEROBIC SULFATASE-MATURATING ENZYME HOMOLOG ASLB-RELATED"/>
    <property type="match status" value="1"/>
</dbReference>
<dbReference type="InterPro" id="IPR007197">
    <property type="entry name" value="rSAM"/>
</dbReference>
<dbReference type="InterPro" id="IPR013785">
    <property type="entry name" value="Aldolase_TIM"/>
</dbReference>
<keyword evidence="2" id="KW-0004">4Fe-4S</keyword>
<dbReference type="CDD" id="cd01335">
    <property type="entry name" value="Radical_SAM"/>
    <property type="match status" value="1"/>
</dbReference>
<dbReference type="PROSITE" id="PS51918">
    <property type="entry name" value="RADICAL_SAM"/>
    <property type="match status" value="1"/>
</dbReference>
<dbReference type="InterPro" id="IPR023867">
    <property type="entry name" value="Sulphatase_maturase_rSAM"/>
</dbReference>
<dbReference type="Pfam" id="PF04055">
    <property type="entry name" value="Radical_SAM"/>
    <property type="match status" value="1"/>
</dbReference>
<evidence type="ECO:0000256" key="7">
    <source>
        <dbReference type="ARBA" id="ARBA00023601"/>
    </source>
</evidence>
<evidence type="ECO:0000256" key="6">
    <source>
        <dbReference type="ARBA" id="ARBA00023014"/>
    </source>
</evidence>
<dbReference type="NCBIfam" id="TIGR03942">
    <property type="entry name" value="sulfatase_rSAM"/>
    <property type="match status" value="1"/>
</dbReference>
<evidence type="ECO:0000256" key="1">
    <source>
        <dbReference type="ARBA" id="ARBA00001966"/>
    </source>
</evidence>
<dbReference type="GO" id="GO:0046872">
    <property type="term" value="F:metal ion binding"/>
    <property type="evidence" value="ECO:0007669"/>
    <property type="project" value="UniProtKB-KW"/>
</dbReference>
<dbReference type="SFLD" id="SFLDG01072">
    <property type="entry name" value="dehydrogenase_like"/>
    <property type="match status" value="1"/>
</dbReference>
<dbReference type="GO" id="GO:0051539">
    <property type="term" value="F:4 iron, 4 sulfur cluster binding"/>
    <property type="evidence" value="ECO:0007669"/>
    <property type="project" value="UniProtKB-KW"/>
</dbReference>
<evidence type="ECO:0000256" key="5">
    <source>
        <dbReference type="ARBA" id="ARBA00023004"/>
    </source>
</evidence>
<dbReference type="SUPFAM" id="SSF102114">
    <property type="entry name" value="Radical SAM enzymes"/>
    <property type="match status" value="1"/>
</dbReference>
<evidence type="ECO:0000313" key="10">
    <source>
        <dbReference type="Proteomes" id="UP000823750"/>
    </source>
</evidence>
<keyword evidence="6" id="KW-0411">Iron-sulfur</keyword>
<dbReference type="GO" id="GO:0016491">
    <property type="term" value="F:oxidoreductase activity"/>
    <property type="evidence" value="ECO:0007669"/>
    <property type="project" value="InterPro"/>
</dbReference>